<accession>A0A5E7FR32</accession>
<reference evidence="1 3" key="1">
    <citation type="submission" date="2019-09" db="EMBL/GenBank/DDBJ databases">
        <authorList>
            <person name="Chandra G."/>
            <person name="Truman W A."/>
        </authorList>
    </citation>
    <scope>NUCLEOTIDE SEQUENCE [LARGE SCALE GENOMIC DNA]</scope>
    <source>
        <strain evidence="1">PS704</strain>
    </source>
</reference>
<protein>
    <submittedName>
        <fullName evidence="1">Uncharacterized protein</fullName>
    </submittedName>
</protein>
<sequence>MHGQRLTLHPARWHRPCVTADTDGAFTLFISLVRHVDELGAEGFDLLFNCRAHVGRFNHRAQTFRRSDCLQTGNTRAENQHARRFHGTRRRHQHRHEAWVMVSGQQHGFIAGDVGLGGQHIQALGAGGARSRFQCEGSNAALSQLGNGFIAERVEHAHHNGTALDQSEFAVAGGDHLENQLGTQRIVGAANGCACRFISTVDNAGINASAALHSDLMTLADQLLDGFRGCSNPCFTRLGFERNTNVHVKSPA</sequence>
<evidence type="ECO:0000313" key="1">
    <source>
        <dbReference type="EMBL" id="VVO41605.1"/>
    </source>
</evidence>
<name>A0A5E7FR32_PSEFL</name>
<organism evidence="1 3">
    <name type="scientific">Pseudomonas fluorescens</name>
    <dbReference type="NCBI Taxonomy" id="294"/>
    <lineage>
        <taxon>Bacteria</taxon>
        <taxon>Pseudomonadati</taxon>
        <taxon>Pseudomonadota</taxon>
        <taxon>Gammaproteobacteria</taxon>
        <taxon>Pseudomonadales</taxon>
        <taxon>Pseudomonadaceae</taxon>
        <taxon>Pseudomonas</taxon>
    </lineage>
</organism>
<evidence type="ECO:0000313" key="3">
    <source>
        <dbReference type="Proteomes" id="UP000326557"/>
    </source>
</evidence>
<dbReference type="EMBL" id="CABVHP010000045">
    <property type="protein sequence ID" value="VVO41644.1"/>
    <property type="molecule type" value="Genomic_DNA"/>
</dbReference>
<proteinExistence type="predicted"/>
<gene>
    <name evidence="1" type="ORF">PS704_05913</name>
    <name evidence="2" type="ORF">PS704_05918</name>
</gene>
<dbReference type="AlphaFoldDB" id="A0A5E7FR32"/>
<dbReference type="EMBL" id="CABVHP010000044">
    <property type="protein sequence ID" value="VVO41605.1"/>
    <property type="molecule type" value="Genomic_DNA"/>
</dbReference>
<evidence type="ECO:0000313" key="2">
    <source>
        <dbReference type="EMBL" id="VVO41644.1"/>
    </source>
</evidence>
<dbReference type="Proteomes" id="UP000326557">
    <property type="component" value="Unassembled WGS sequence"/>
</dbReference>